<accession>A0A5M3ZAD4</accession>
<dbReference type="GO" id="GO:0008237">
    <property type="term" value="F:metallopeptidase activity"/>
    <property type="evidence" value="ECO:0007669"/>
    <property type="project" value="InterPro"/>
</dbReference>
<dbReference type="EMBL" id="BLJY01000008">
    <property type="protein sequence ID" value="GFF18358.1"/>
    <property type="molecule type" value="Genomic_DNA"/>
</dbReference>
<dbReference type="OrthoDB" id="291007at2759"/>
<evidence type="ECO:0000313" key="1">
    <source>
        <dbReference type="EMBL" id="GFF18358.1"/>
    </source>
</evidence>
<dbReference type="InterPro" id="IPR024079">
    <property type="entry name" value="MetalloPept_cat_dom_sf"/>
</dbReference>
<sequence length="275" mass="32035">MIIDKRKIWPADSDGKVRIRIGFLEGPQWRQDEVEDVAGEWEDACPCISFKWTADIDDCDVRISFKGKISCSEVGTNATDDDDDDEPTMWLGYSSDDDLRKRHILHEFGHMLGAKHEHCSPDFPWRFDKKEVIKHYENEVRSDNPSWTSTEVKDEAKTRAQNNVLKKLDEKYLIYSDFDDQSVMLYKIKADWLQDNPDDPPPEDLEENYYLSHDDRKYMRKAYHCRCSRPHSPDLQPQPLPQPAPVPYPGGGVFGGMPDWWQARLFGFMPDMGDQ</sequence>
<reference evidence="1 2" key="1">
    <citation type="submission" date="2020-01" db="EMBL/GenBank/DDBJ databases">
        <title>Aspergillus terreus IFO 6365 whole genome shotgun sequence.</title>
        <authorList>
            <person name="Kanamasa S."/>
            <person name="Takahashi H."/>
        </authorList>
    </citation>
    <scope>NUCLEOTIDE SEQUENCE [LARGE SCALE GENOMIC DNA]</scope>
    <source>
        <strain evidence="1 2">IFO 6365</strain>
    </source>
</reference>
<dbReference type="AlphaFoldDB" id="A0A5M3ZAD4"/>
<keyword evidence="2" id="KW-1185">Reference proteome</keyword>
<name>A0A5M3ZAD4_ASPTE</name>
<organism evidence="1 2">
    <name type="scientific">Aspergillus terreus</name>
    <dbReference type="NCBI Taxonomy" id="33178"/>
    <lineage>
        <taxon>Eukaryota</taxon>
        <taxon>Fungi</taxon>
        <taxon>Dikarya</taxon>
        <taxon>Ascomycota</taxon>
        <taxon>Pezizomycotina</taxon>
        <taxon>Eurotiomycetes</taxon>
        <taxon>Eurotiomycetidae</taxon>
        <taxon>Eurotiales</taxon>
        <taxon>Aspergillaceae</taxon>
        <taxon>Aspergillus</taxon>
        <taxon>Aspergillus subgen. Circumdati</taxon>
    </lineage>
</organism>
<proteinExistence type="predicted"/>
<evidence type="ECO:0000313" key="2">
    <source>
        <dbReference type="Proteomes" id="UP000452235"/>
    </source>
</evidence>
<gene>
    <name evidence="1" type="ORF">ATEIFO6365_0008030200</name>
</gene>
<dbReference type="Gene3D" id="3.40.390.10">
    <property type="entry name" value="Collagenase (Catalytic Domain)"/>
    <property type="match status" value="1"/>
</dbReference>
<dbReference type="Proteomes" id="UP000452235">
    <property type="component" value="Unassembled WGS sequence"/>
</dbReference>
<comment type="caution">
    <text evidence="1">The sequence shown here is derived from an EMBL/GenBank/DDBJ whole genome shotgun (WGS) entry which is preliminary data.</text>
</comment>
<dbReference type="SUPFAM" id="SSF55486">
    <property type="entry name" value="Metalloproteases ('zincins'), catalytic domain"/>
    <property type="match status" value="1"/>
</dbReference>
<protein>
    <submittedName>
        <fullName evidence="1">Astacin</fullName>
    </submittedName>
</protein>